<gene>
    <name evidence="2" type="ORF">PENPOL_c006G03126</name>
</gene>
<proteinExistence type="predicted"/>
<dbReference type="Proteomes" id="UP000191408">
    <property type="component" value="Unassembled WGS sequence"/>
</dbReference>
<comment type="caution">
    <text evidence="2">The sequence shown here is derived from an EMBL/GenBank/DDBJ whole genome shotgun (WGS) entry which is preliminary data.</text>
</comment>
<feature type="region of interest" description="Disordered" evidence="1">
    <location>
        <begin position="1"/>
        <end position="25"/>
    </location>
</feature>
<evidence type="ECO:0000313" key="2">
    <source>
        <dbReference type="EMBL" id="OQD65353.1"/>
    </source>
</evidence>
<accession>A0A1V6NKW3</accession>
<organism evidence="2 3">
    <name type="scientific">Penicillium polonicum</name>
    <dbReference type="NCBI Taxonomy" id="60169"/>
    <lineage>
        <taxon>Eukaryota</taxon>
        <taxon>Fungi</taxon>
        <taxon>Dikarya</taxon>
        <taxon>Ascomycota</taxon>
        <taxon>Pezizomycotina</taxon>
        <taxon>Eurotiomycetes</taxon>
        <taxon>Eurotiomycetidae</taxon>
        <taxon>Eurotiales</taxon>
        <taxon>Aspergillaceae</taxon>
        <taxon>Penicillium</taxon>
    </lineage>
</organism>
<name>A0A1V6NKW3_PENPO</name>
<dbReference type="EMBL" id="MDYM01000006">
    <property type="protein sequence ID" value="OQD65353.1"/>
    <property type="molecule type" value="Genomic_DNA"/>
</dbReference>
<evidence type="ECO:0000313" key="3">
    <source>
        <dbReference type="Proteomes" id="UP000191408"/>
    </source>
</evidence>
<sequence length="91" mass="10175">MQATDLADNPNVHDGVASQQAPISQDCDPRFGAFGATEETPGFWAKRAIECKWQRGLTASLTRGSLLCRLVRIKNSKPNAEWDHSQRVYRC</sequence>
<protein>
    <submittedName>
        <fullName evidence="2">Uncharacterized protein</fullName>
    </submittedName>
</protein>
<keyword evidence="3" id="KW-1185">Reference proteome</keyword>
<reference evidence="3" key="1">
    <citation type="journal article" date="2017" name="Nat. Microbiol.">
        <title>Global analysis of biosynthetic gene clusters reveals vast potential of secondary metabolite production in Penicillium species.</title>
        <authorList>
            <person name="Nielsen J.C."/>
            <person name="Grijseels S."/>
            <person name="Prigent S."/>
            <person name="Ji B."/>
            <person name="Dainat J."/>
            <person name="Nielsen K.F."/>
            <person name="Frisvad J.C."/>
            <person name="Workman M."/>
            <person name="Nielsen J."/>
        </authorList>
    </citation>
    <scope>NUCLEOTIDE SEQUENCE [LARGE SCALE GENOMIC DNA]</scope>
    <source>
        <strain evidence="3">IBT 4502</strain>
    </source>
</reference>
<evidence type="ECO:0000256" key="1">
    <source>
        <dbReference type="SAM" id="MobiDB-lite"/>
    </source>
</evidence>
<dbReference type="AlphaFoldDB" id="A0A1V6NKW3"/>